<sequence>MFKLLNKRSFEDGSSSVVILSHATRKDHNDIHYLYKMRKAMILLVGEEGMRGYSEQQLEELHKAIVKILIDNGTGHWYDEWDSDLDEKLPDDLKLASSGYDPPKDQSMFDLEEYEYRKFLEETDALFLWTAPAKRKNVPSNHFLDPKNKKYPYKSSDGTISCGGLQAAYNAARGARSGKKSLTIAAKAKSLLTKHCSKEKKSESCLIAKLV</sequence>
<name>A0A6M3K1F1_9ZZZZ</name>
<dbReference type="EMBL" id="MT142144">
    <property type="protein sequence ID" value="QJA75162.1"/>
    <property type="molecule type" value="Genomic_DNA"/>
</dbReference>
<accession>A0A6M3K1F1</accession>
<proteinExistence type="predicted"/>
<gene>
    <name evidence="1" type="ORF">MM415A01863_0010</name>
</gene>
<dbReference type="AlphaFoldDB" id="A0A6M3K1F1"/>
<reference evidence="1" key="1">
    <citation type="submission" date="2020-03" db="EMBL/GenBank/DDBJ databases">
        <title>The deep terrestrial virosphere.</title>
        <authorList>
            <person name="Holmfeldt K."/>
            <person name="Nilsson E."/>
            <person name="Simone D."/>
            <person name="Lopez-Fernandez M."/>
            <person name="Wu X."/>
            <person name="de Brujin I."/>
            <person name="Lundin D."/>
            <person name="Andersson A."/>
            <person name="Bertilsson S."/>
            <person name="Dopson M."/>
        </authorList>
    </citation>
    <scope>NUCLEOTIDE SEQUENCE</scope>
    <source>
        <strain evidence="1">MM415A01863</strain>
    </source>
</reference>
<evidence type="ECO:0000313" key="1">
    <source>
        <dbReference type="EMBL" id="QJA75162.1"/>
    </source>
</evidence>
<protein>
    <submittedName>
        <fullName evidence="1">Uncharacterized protein</fullName>
    </submittedName>
</protein>
<organism evidence="1">
    <name type="scientific">viral metagenome</name>
    <dbReference type="NCBI Taxonomy" id="1070528"/>
    <lineage>
        <taxon>unclassified sequences</taxon>
        <taxon>metagenomes</taxon>
        <taxon>organismal metagenomes</taxon>
    </lineage>
</organism>